<dbReference type="InterPro" id="IPR027853">
    <property type="entry name" value="DUF4492"/>
</dbReference>
<keyword evidence="2" id="KW-1185">Reference proteome</keyword>
<dbReference type="STRING" id="203275.BFO_1793"/>
<organism evidence="1 2">
    <name type="scientific">Tannerella forsythia (strain ATCC 43037 / JCM 10827 / CCUG 21028 A / KCTC 5666 / FDC 338)</name>
    <name type="common">Bacteroides forsythus</name>
    <dbReference type="NCBI Taxonomy" id="203275"/>
    <lineage>
        <taxon>Bacteria</taxon>
        <taxon>Pseudomonadati</taxon>
        <taxon>Bacteroidota</taxon>
        <taxon>Bacteroidia</taxon>
        <taxon>Bacteroidales</taxon>
        <taxon>Tannerellaceae</taxon>
        <taxon>Tannerella</taxon>
    </lineage>
</organism>
<dbReference type="PATRIC" id="fig|203275.8.peg.1625"/>
<dbReference type="EMBL" id="CP003191">
    <property type="protein sequence ID" value="AEW20408.1"/>
    <property type="molecule type" value="Genomic_DNA"/>
</dbReference>
<gene>
    <name evidence="1" type="ordered locus">BFO_1793</name>
</gene>
<protein>
    <submittedName>
        <fullName evidence="1">Uncharacterized protein</fullName>
    </submittedName>
</protein>
<proteinExistence type="predicted"/>
<name>G8UNM2_TANFA</name>
<evidence type="ECO:0000313" key="2">
    <source>
        <dbReference type="Proteomes" id="UP000005436"/>
    </source>
</evidence>
<dbReference type="HOGENOM" id="CLU_3297749_0_0_10"/>
<accession>G8UNM2</accession>
<reference evidence="2" key="1">
    <citation type="submission" date="2011-12" db="EMBL/GenBank/DDBJ databases">
        <title>Complete sequence of Tannerella forsythia ATCC 43037.</title>
        <authorList>
            <person name="Dewhirst F."/>
            <person name="Tanner A."/>
            <person name="Izard J."/>
            <person name="Brinkac L."/>
            <person name="Durkin A.S."/>
            <person name="Hostetler J."/>
            <person name="Shetty J."/>
            <person name="Torralba M."/>
            <person name="Gill S."/>
            <person name="Nelson K."/>
        </authorList>
    </citation>
    <scope>NUCLEOTIDE SEQUENCE [LARGE SCALE GENOMIC DNA]</scope>
    <source>
        <strain evidence="2">ATCC 43037 / JCM 10827 / CCUG 33226 / KCTC 5666 / FDC 338</strain>
    </source>
</reference>
<dbReference type="KEGG" id="tfo:BFO_1793"/>
<dbReference type="Pfam" id="PF14899">
    <property type="entry name" value="DUF4492"/>
    <property type="match status" value="1"/>
</dbReference>
<sequence>MFVILKIFFFPRYLNRFDTAAEKEHYVSEELVERALNPSN</sequence>
<dbReference type="AlphaFoldDB" id="G8UNM2"/>
<evidence type="ECO:0000313" key="1">
    <source>
        <dbReference type="EMBL" id="AEW20408.1"/>
    </source>
</evidence>
<dbReference type="Proteomes" id="UP000005436">
    <property type="component" value="Chromosome"/>
</dbReference>